<dbReference type="PANTHER" id="PTHR34979:SF1">
    <property type="entry name" value="INNER MEMBRANE PROTEIN YGAZ"/>
    <property type="match status" value="1"/>
</dbReference>
<dbReference type="OrthoDB" id="3177005at2"/>
<evidence type="ECO:0000256" key="3">
    <source>
        <dbReference type="ARBA" id="ARBA00022448"/>
    </source>
</evidence>
<proteinExistence type="inferred from homology"/>
<evidence type="ECO:0000256" key="2">
    <source>
        <dbReference type="ARBA" id="ARBA00010735"/>
    </source>
</evidence>
<comment type="similarity">
    <text evidence="2">Belongs to the AzlC family.</text>
</comment>
<dbReference type="AlphaFoldDB" id="A0A1B1MZ09"/>
<keyword evidence="6 8" id="KW-1133">Transmembrane helix</keyword>
<evidence type="ECO:0000256" key="5">
    <source>
        <dbReference type="ARBA" id="ARBA00022692"/>
    </source>
</evidence>
<feature type="transmembrane region" description="Helical" evidence="8">
    <location>
        <begin position="57"/>
        <end position="78"/>
    </location>
</feature>
<keyword evidence="7 8" id="KW-0472">Membrane</keyword>
<sequence>MALQENLTAPNYEPHIQEERFLQGVKSCIPTLLGYLSIGFAAGVVEKTAGLSIAEILLMSVLIYAGSAQFIAAGMLAASGSPAAIVLTIFFVNLRHLLLSAALSPYFRHLSPLKNLLVGALLTDETFGVAIHQAAMKHRLSEKWMHGLNLTAYLNWIIANIAGAFLGQWIADPERLGLDFALPAMFIGLLVLQLISRRKLKADLLVAFCSICLVVALSYLTSSSITIILATIAAATLGMAVSKWK</sequence>
<feature type="transmembrane region" description="Helical" evidence="8">
    <location>
        <begin position="84"/>
        <end position="107"/>
    </location>
</feature>
<keyword evidence="4" id="KW-1003">Cell membrane</keyword>
<feature type="transmembrane region" description="Helical" evidence="8">
    <location>
        <begin position="202"/>
        <end position="219"/>
    </location>
</feature>
<feature type="transmembrane region" description="Helical" evidence="8">
    <location>
        <begin position="225"/>
        <end position="242"/>
    </location>
</feature>
<dbReference type="STRING" id="1462996.AWM70_07240"/>
<keyword evidence="10" id="KW-1185">Reference proteome</keyword>
<evidence type="ECO:0000256" key="6">
    <source>
        <dbReference type="ARBA" id="ARBA00022989"/>
    </source>
</evidence>
<evidence type="ECO:0000313" key="10">
    <source>
        <dbReference type="Proteomes" id="UP000092573"/>
    </source>
</evidence>
<evidence type="ECO:0000313" key="9">
    <source>
        <dbReference type="EMBL" id="ANS74399.1"/>
    </source>
</evidence>
<accession>A0A1B1MZ09</accession>
<feature type="transmembrane region" description="Helical" evidence="8">
    <location>
        <begin position="24"/>
        <end position="45"/>
    </location>
</feature>
<dbReference type="Proteomes" id="UP000092573">
    <property type="component" value="Chromosome"/>
</dbReference>
<protein>
    <submittedName>
        <fullName evidence="9">Branched-chain amino acid permease</fullName>
    </submittedName>
</protein>
<dbReference type="Pfam" id="PF03591">
    <property type="entry name" value="AzlC"/>
    <property type="match status" value="1"/>
</dbReference>
<dbReference type="PANTHER" id="PTHR34979">
    <property type="entry name" value="INNER MEMBRANE PROTEIN YGAZ"/>
    <property type="match status" value="1"/>
</dbReference>
<feature type="transmembrane region" description="Helical" evidence="8">
    <location>
        <begin position="176"/>
        <end position="195"/>
    </location>
</feature>
<keyword evidence="3" id="KW-0813">Transport</keyword>
<feature type="transmembrane region" description="Helical" evidence="8">
    <location>
        <begin position="147"/>
        <end position="170"/>
    </location>
</feature>
<dbReference type="GO" id="GO:1903785">
    <property type="term" value="P:L-valine transmembrane transport"/>
    <property type="evidence" value="ECO:0007669"/>
    <property type="project" value="TreeGrafter"/>
</dbReference>
<dbReference type="EMBL" id="CP014167">
    <property type="protein sequence ID" value="ANS74399.1"/>
    <property type="molecule type" value="Genomic_DNA"/>
</dbReference>
<gene>
    <name evidence="9" type="ORF">AWM70_07240</name>
</gene>
<comment type="subcellular location">
    <subcellularLocation>
        <location evidence="1">Cell membrane</location>
        <topology evidence="1">Multi-pass membrane protein</topology>
    </subcellularLocation>
</comment>
<evidence type="ECO:0000256" key="7">
    <source>
        <dbReference type="ARBA" id="ARBA00023136"/>
    </source>
</evidence>
<name>A0A1B1MZ09_9BACL</name>
<dbReference type="KEGG" id="pyg:AWM70_07240"/>
<evidence type="ECO:0000256" key="8">
    <source>
        <dbReference type="SAM" id="Phobius"/>
    </source>
</evidence>
<keyword evidence="5 8" id="KW-0812">Transmembrane</keyword>
<reference evidence="9 10" key="1">
    <citation type="submission" date="2016-01" db="EMBL/GenBank/DDBJ databases">
        <title>Complete Genome Sequence of Paenibacillus yonginensis DCY84, a novel Plant Growth-Promoting Bacteria with Elicitation of Induced Systemic Resistance.</title>
        <authorList>
            <person name="Kim Y.J."/>
            <person name="Yang D.C."/>
            <person name="Sukweenadhi J."/>
        </authorList>
    </citation>
    <scope>NUCLEOTIDE SEQUENCE [LARGE SCALE GENOMIC DNA]</scope>
    <source>
        <strain evidence="9 10">DCY84</strain>
    </source>
</reference>
<dbReference type="RefSeq" id="WP_068695037.1">
    <property type="nucleotide sequence ID" value="NZ_CP014167.1"/>
</dbReference>
<organism evidence="9 10">
    <name type="scientific">Paenibacillus yonginensis</name>
    <dbReference type="NCBI Taxonomy" id="1462996"/>
    <lineage>
        <taxon>Bacteria</taxon>
        <taxon>Bacillati</taxon>
        <taxon>Bacillota</taxon>
        <taxon>Bacilli</taxon>
        <taxon>Bacillales</taxon>
        <taxon>Paenibacillaceae</taxon>
        <taxon>Paenibacillus</taxon>
    </lineage>
</organism>
<evidence type="ECO:0000256" key="1">
    <source>
        <dbReference type="ARBA" id="ARBA00004651"/>
    </source>
</evidence>
<evidence type="ECO:0000256" key="4">
    <source>
        <dbReference type="ARBA" id="ARBA00022475"/>
    </source>
</evidence>
<dbReference type="InterPro" id="IPR011606">
    <property type="entry name" value="Brnchd-chn_aa_trnsp_permease"/>
</dbReference>
<dbReference type="GO" id="GO:0005886">
    <property type="term" value="C:plasma membrane"/>
    <property type="evidence" value="ECO:0007669"/>
    <property type="project" value="UniProtKB-SubCell"/>
</dbReference>